<proteinExistence type="predicted"/>
<feature type="compositionally biased region" description="Basic and acidic residues" evidence="1">
    <location>
        <begin position="1"/>
        <end position="23"/>
    </location>
</feature>
<dbReference type="AlphaFoldDB" id="A0A085NBC8"/>
<evidence type="ECO:0000313" key="2">
    <source>
        <dbReference type="EMBL" id="KFD66774.1"/>
    </source>
</evidence>
<accession>A0A085NBC8</accession>
<reference evidence="2" key="1">
    <citation type="journal article" date="2014" name="Nat. Genet.">
        <title>Genome and transcriptome of the porcine whipworm Trichuris suis.</title>
        <authorList>
            <person name="Jex A.R."/>
            <person name="Nejsum P."/>
            <person name="Schwarz E.M."/>
            <person name="Hu L."/>
            <person name="Young N.D."/>
            <person name="Hall R.S."/>
            <person name="Korhonen P.K."/>
            <person name="Liao S."/>
            <person name="Thamsborg S."/>
            <person name="Xia J."/>
            <person name="Xu P."/>
            <person name="Wang S."/>
            <person name="Scheerlinck J.P."/>
            <person name="Hofmann A."/>
            <person name="Sternberg P.W."/>
            <person name="Wang J."/>
            <person name="Gasser R.B."/>
        </authorList>
    </citation>
    <scope>NUCLEOTIDE SEQUENCE [LARGE SCALE GENOMIC DNA]</scope>
    <source>
        <strain evidence="2">DCEP-RM93F</strain>
    </source>
</reference>
<dbReference type="Proteomes" id="UP000030758">
    <property type="component" value="Unassembled WGS sequence"/>
</dbReference>
<protein>
    <submittedName>
        <fullName evidence="2">Uncharacterized protein</fullName>
    </submittedName>
</protein>
<feature type="region of interest" description="Disordered" evidence="1">
    <location>
        <begin position="1"/>
        <end position="31"/>
    </location>
</feature>
<evidence type="ECO:0000256" key="1">
    <source>
        <dbReference type="SAM" id="MobiDB-lite"/>
    </source>
</evidence>
<organism evidence="2">
    <name type="scientific">Trichuris suis</name>
    <name type="common">pig whipworm</name>
    <dbReference type="NCBI Taxonomy" id="68888"/>
    <lineage>
        <taxon>Eukaryota</taxon>
        <taxon>Metazoa</taxon>
        <taxon>Ecdysozoa</taxon>
        <taxon>Nematoda</taxon>
        <taxon>Enoplea</taxon>
        <taxon>Dorylaimia</taxon>
        <taxon>Trichinellida</taxon>
        <taxon>Trichuridae</taxon>
        <taxon>Trichuris</taxon>
    </lineage>
</organism>
<sequence length="175" mass="19581">MEELKHYKSTEKADHNGSDEKKLMKPNVNSMSSNGVQMRQIMDELMKISTPCQSHRMRGYHSKLHLKVIACGGTPEPHVKVIVCGGTTQISMPERLHGGGTPKTACQNHCMRGYLQNACQNDCMEGARPKIARQNHCMRGYHSRMYQKSSHEGLTLKMSLETTGGRVRKPTTSPV</sequence>
<name>A0A085NBC8_9BILA</name>
<dbReference type="EMBL" id="KL367521">
    <property type="protein sequence ID" value="KFD66774.1"/>
    <property type="molecule type" value="Genomic_DNA"/>
</dbReference>
<gene>
    <name evidence="2" type="ORF">M514_21123</name>
</gene>